<dbReference type="EMBL" id="JACTUZ010000148">
    <property type="protein sequence ID" value="MBC9179446.1"/>
    <property type="molecule type" value="Genomic_DNA"/>
</dbReference>
<proteinExistence type="predicted"/>
<organism evidence="1 2">
    <name type="scientific">Pseudoroseomonas ludipueritiae</name>
    <dbReference type="NCBI Taxonomy" id="198093"/>
    <lineage>
        <taxon>Bacteria</taxon>
        <taxon>Pseudomonadati</taxon>
        <taxon>Pseudomonadota</taxon>
        <taxon>Alphaproteobacteria</taxon>
        <taxon>Acetobacterales</taxon>
        <taxon>Acetobacteraceae</taxon>
        <taxon>Pseudoroseomonas</taxon>
    </lineage>
</organism>
<sequence length="64" mass="6691">MVTRTVTRPVFLSSAPEILGEYKAPGVAIGPEPEDSGKLRITAPDEAAADAAEVWLSELDSAGH</sequence>
<name>A0ABR7RCG9_9PROT</name>
<evidence type="ECO:0000313" key="1">
    <source>
        <dbReference type="EMBL" id="MBC9179446.1"/>
    </source>
</evidence>
<dbReference type="RefSeq" id="WP_187780479.1">
    <property type="nucleotide sequence ID" value="NZ_JACTUZ010000148.1"/>
</dbReference>
<keyword evidence="2" id="KW-1185">Reference proteome</keyword>
<evidence type="ECO:0000313" key="2">
    <source>
        <dbReference type="Proteomes" id="UP000603940"/>
    </source>
</evidence>
<gene>
    <name evidence="1" type="ORF">IBL25_21115</name>
</gene>
<comment type="caution">
    <text evidence="1">The sequence shown here is derived from an EMBL/GenBank/DDBJ whole genome shotgun (WGS) entry which is preliminary data.</text>
</comment>
<protein>
    <submittedName>
        <fullName evidence="1">Uncharacterized protein</fullName>
    </submittedName>
</protein>
<accession>A0ABR7RCG9</accession>
<dbReference type="Proteomes" id="UP000603940">
    <property type="component" value="Unassembled WGS sequence"/>
</dbReference>
<reference evidence="1 2" key="1">
    <citation type="journal article" date="2009" name="Int. J. Syst. Evol. Microbiol.">
        <title>Transfer of Teichococcus ludipueritiae and Muricoccus roseus to the genus Roseomonas, as Roseomonas ludipueritiae comb. nov. and Roseomonas rosea comb. nov., respectively, and emended description of the genus Roseomonas.</title>
        <authorList>
            <person name="Sanchez-Porro C."/>
            <person name="Gallego V."/>
            <person name="Busse H.J."/>
            <person name="Kampfer P."/>
            <person name="Ventosa A."/>
        </authorList>
    </citation>
    <scope>NUCLEOTIDE SEQUENCE [LARGE SCALE GENOMIC DNA]</scope>
    <source>
        <strain evidence="1 2">DSM 14915</strain>
    </source>
</reference>